<feature type="region of interest" description="Disordered" evidence="2">
    <location>
        <begin position="674"/>
        <end position="701"/>
    </location>
</feature>
<dbReference type="Proteomes" id="UP000023152">
    <property type="component" value="Unassembled WGS sequence"/>
</dbReference>
<evidence type="ECO:0000313" key="3">
    <source>
        <dbReference type="EMBL" id="ETO29808.1"/>
    </source>
</evidence>
<gene>
    <name evidence="3" type="ORF">RFI_07311</name>
</gene>
<feature type="compositionally biased region" description="Basic and acidic residues" evidence="2">
    <location>
        <begin position="1"/>
        <end position="16"/>
    </location>
</feature>
<keyword evidence="1" id="KW-0175">Coiled coil</keyword>
<evidence type="ECO:0000313" key="4">
    <source>
        <dbReference type="Proteomes" id="UP000023152"/>
    </source>
</evidence>
<feature type="compositionally biased region" description="Basic and acidic residues" evidence="2">
    <location>
        <begin position="454"/>
        <end position="481"/>
    </location>
</feature>
<proteinExistence type="predicted"/>
<sequence length="736" mass="84644">MAERTKKDRMAKEKLYEQANGHGSENESEYTYQNANGKDPTNANGGGHEQENEEEQQKSKDARELQNAIVCKVAQNKDNSIQQWRDMTDERHVQKKQQFKFIIDNVRVMDEAIQRAMVAKKHKKKSDKDEPTVIPQLKIEQMLQKNEEEEAEEEQRLAGKSANNEFLSNQLFDQDGDGFLKHDANNKEVQYYGNIVIDPNEKNQEEKLLRRLTEMVTYENKLKEDSQILSLMENEMDMEEEVEAIEAAVAAAAAAMKATSGEGVDQAGHEKKKNWKITEVLTRMPTEMNADLSAYERMQMLVGRKATDDLASDPLLLNKKQKYLDKGDGLNNEAMMKHAYPKKQKETLSATRMQRRIRRMAGQLMNGKMLFDNNPNRLVNEDGMPLLHHADNDSGDGHEDDQDHHPFHKSAPSQRKATKGKGELDIKEMWTEIASHERVSSKYRSAQQEWAKQQQERAKGQDDQDETGPGKDENTDKKNSAEDEEEEEDERKSEESEEEEGENEEGENEPLDPLRDAFGKLSEFGSSDRNALNNNIVDDAQKEHHLFFDSSAEDRSRNLAISRQRLRIEALQQNREKSKHLLLLYNEDIVESDSDDETMNASRDAIGWSAEEQKWNLMKSYVEELPEGKHKRQMTRKLSRMMSHSFGNARMTELMRQRSKTQMNLLGAELAAMGPSAKKTSRKKSYRIRVSQMGSGSNRNEETEITIGKDVYVYFKDYNAFIETGLLQKCQVEPKM</sequence>
<keyword evidence="4" id="KW-1185">Reference proteome</keyword>
<feature type="region of interest" description="Disordered" evidence="2">
    <location>
        <begin position="1"/>
        <end position="67"/>
    </location>
</feature>
<feature type="region of interest" description="Disordered" evidence="2">
    <location>
        <begin position="437"/>
        <end position="531"/>
    </location>
</feature>
<feature type="coiled-coil region" evidence="1">
    <location>
        <begin position="134"/>
        <end position="163"/>
    </location>
</feature>
<feature type="compositionally biased region" description="Polar residues" evidence="2">
    <location>
        <begin position="29"/>
        <end position="41"/>
    </location>
</feature>
<organism evidence="3 4">
    <name type="scientific">Reticulomyxa filosa</name>
    <dbReference type="NCBI Taxonomy" id="46433"/>
    <lineage>
        <taxon>Eukaryota</taxon>
        <taxon>Sar</taxon>
        <taxon>Rhizaria</taxon>
        <taxon>Retaria</taxon>
        <taxon>Foraminifera</taxon>
        <taxon>Monothalamids</taxon>
        <taxon>Reticulomyxidae</taxon>
        <taxon>Reticulomyxa</taxon>
    </lineage>
</organism>
<name>X6NV90_RETFI</name>
<feature type="compositionally biased region" description="Polar residues" evidence="2">
    <location>
        <begin position="442"/>
        <end position="453"/>
    </location>
</feature>
<feature type="compositionally biased region" description="Acidic residues" evidence="2">
    <location>
        <begin position="482"/>
        <end position="510"/>
    </location>
</feature>
<comment type="caution">
    <text evidence="3">The sequence shown here is derived from an EMBL/GenBank/DDBJ whole genome shotgun (WGS) entry which is preliminary data.</text>
</comment>
<dbReference type="EMBL" id="ASPP01005835">
    <property type="protein sequence ID" value="ETO29808.1"/>
    <property type="molecule type" value="Genomic_DNA"/>
</dbReference>
<feature type="compositionally biased region" description="Basic and acidic residues" evidence="2">
    <location>
        <begin position="388"/>
        <end position="405"/>
    </location>
</feature>
<reference evidence="3 4" key="1">
    <citation type="journal article" date="2013" name="Curr. Biol.">
        <title>The Genome of the Foraminiferan Reticulomyxa filosa.</title>
        <authorList>
            <person name="Glockner G."/>
            <person name="Hulsmann N."/>
            <person name="Schleicher M."/>
            <person name="Noegel A.A."/>
            <person name="Eichinger L."/>
            <person name="Gallinger C."/>
            <person name="Pawlowski J."/>
            <person name="Sierra R."/>
            <person name="Euteneuer U."/>
            <person name="Pillet L."/>
            <person name="Moustafa A."/>
            <person name="Platzer M."/>
            <person name="Groth M."/>
            <person name="Szafranski K."/>
            <person name="Schliwa M."/>
        </authorList>
    </citation>
    <scope>NUCLEOTIDE SEQUENCE [LARGE SCALE GENOMIC DNA]</scope>
</reference>
<feature type="compositionally biased region" description="Basic and acidic residues" evidence="2">
    <location>
        <begin position="55"/>
        <end position="64"/>
    </location>
</feature>
<evidence type="ECO:0000256" key="2">
    <source>
        <dbReference type="SAM" id="MobiDB-lite"/>
    </source>
</evidence>
<protein>
    <submittedName>
        <fullName evidence="3">Uncharacterized protein</fullName>
    </submittedName>
</protein>
<feature type="region of interest" description="Disordered" evidence="2">
    <location>
        <begin position="368"/>
        <end position="423"/>
    </location>
</feature>
<accession>X6NV90</accession>
<dbReference type="AlphaFoldDB" id="X6NV90"/>
<evidence type="ECO:0000256" key="1">
    <source>
        <dbReference type="SAM" id="Coils"/>
    </source>
</evidence>